<dbReference type="FunFam" id="3.40.50.300:FF:000004">
    <property type="entry name" value="ATP synthase subunit beta"/>
    <property type="match status" value="1"/>
</dbReference>
<dbReference type="Proteomes" id="UP001241110">
    <property type="component" value="Unassembled WGS sequence"/>
</dbReference>
<evidence type="ECO:0000256" key="4">
    <source>
        <dbReference type="ARBA" id="ARBA00022741"/>
    </source>
</evidence>
<dbReference type="Proteomes" id="UP001228581">
    <property type="component" value="Unassembled WGS sequence"/>
</dbReference>
<keyword evidence="10 14" id="KW-0139">CF(1)</keyword>
<name>A0AAE3QSJ0_9BACT</name>
<feature type="domain" description="AAA+ ATPase" evidence="15">
    <location>
        <begin position="165"/>
        <end position="382"/>
    </location>
</feature>
<dbReference type="SMART" id="SM00382">
    <property type="entry name" value="AAA"/>
    <property type="match status" value="1"/>
</dbReference>
<organism evidence="16 19">
    <name type="scientific">Xanthocytophaga flava</name>
    <dbReference type="NCBI Taxonomy" id="3048013"/>
    <lineage>
        <taxon>Bacteria</taxon>
        <taxon>Pseudomonadati</taxon>
        <taxon>Bacteroidota</taxon>
        <taxon>Cytophagia</taxon>
        <taxon>Cytophagales</taxon>
        <taxon>Rhodocytophagaceae</taxon>
        <taxon>Xanthocytophaga</taxon>
    </lineage>
</organism>
<keyword evidence="6 14" id="KW-0067">ATP-binding</keyword>
<dbReference type="InterPro" id="IPR050053">
    <property type="entry name" value="ATPase_alpha/beta_chains"/>
</dbReference>
<evidence type="ECO:0000256" key="1">
    <source>
        <dbReference type="ARBA" id="ARBA00004202"/>
    </source>
</evidence>
<evidence type="ECO:0000256" key="2">
    <source>
        <dbReference type="ARBA" id="ARBA00008936"/>
    </source>
</evidence>
<keyword evidence="18" id="KW-1185">Reference proteome</keyword>
<dbReference type="Pfam" id="PF00006">
    <property type="entry name" value="ATP-synt_ab"/>
    <property type="match status" value="1"/>
</dbReference>
<evidence type="ECO:0000256" key="10">
    <source>
        <dbReference type="ARBA" id="ARBA00023196"/>
    </source>
</evidence>
<dbReference type="InterPro" id="IPR003593">
    <property type="entry name" value="AAA+_ATPase"/>
</dbReference>
<keyword evidence="9 14" id="KW-0472">Membrane</keyword>
<dbReference type="EC" id="7.1.2.2" evidence="14"/>
<comment type="caution">
    <text evidence="16">The sequence shown here is derived from an EMBL/GenBank/DDBJ whole genome shotgun (WGS) entry which is preliminary data.</text>
</comment>
<evidence type="ECO:0000256" key="12">
    <source>
        <dbReference type="ARBA" id="ARBA00052325"/>
    </source>
</evidence>
<dbReference type="CDD" id="cd18110">
    <property type="entry name" value="ATP-synt_F1_beta_C"/>
    <property type="match status" value="1"/>
</dbReference>
<dbReference type="PANTHER" id="PTHR15184:SF71">
    <property type="entry name" value="ATP SYNTHASE SUBUNIT BETA, MITOCHONDRIAL"/>
    <property type="match status" value="1"/>
</dbReference>
<dbReference type="PROSITE" id="PS00152">
    <property type="entry name" value="ATPASE_ALPHA_BETA"/>
    <property type="match status" value="1"/>
</dbReference>
<reference evidence="16 18" key="1">
    <citation type="submission" date="2023-05" db="EMBL/GenBank/DDBJ databases">
        <authorList>
            <person name="Zhang X."/>
        </authorList>
    </citation>
    <scope>NUCLEOTIDE SEQUENCE</scope>
    <source>
        <strain evidence="17 18">DM2B3-1</strain>
        <strain evidence="16">YF14B1</strain>
    </source>
</reference>
<dbReference type="InterPro" id="IPR000194">
    <property type="entry name" value="ATPase_F1/V1/A1_a/bsu_nucl-bd"/>
</dbReference>
<dbReference type="CDD" id="cd18115">
    <property type="entry name" value="ATP-synt_F1_beta_N"/>
    <property type="match status" value="1"/>
</dbReference>
<dbReference type="Pfam" id="PF02874">
    <property type="entry name" value="ATP-synt_ab_N"/>
    <property type="match status" value="1"/>
</dbReference>
<dbReference type="InterPro" id="IPR005722">
    <property type="entry name" value="ATP_synth_F1_bsu"/>
</dbReference>
<comment type="subcellular location">
    <subcellularLocation>
        <location evidence="1 14">Cell membrane</location>
        <topology evidence="1 14">Peripheral membrane protein</topology>
    </subcellularLocation>
</comment>
<accession>A0AAE3QSJ0</accession>
<evidence type="ECO:0000313" key="17">
    <source>
        <dbReference type="EMBL" id="MDJ1492331.1"/>
    </source>
</evidence>
<evidence type="ECO:0000313" key="18">
    <source>
        <dbReference type="Proteomes" id="UP001228581"/>
    </source>
</evidence>
<keyword evidence="8 14" id="KW-0406">Ion transport</keyword>
<sequence>MANETLTQEVPIAASGSTKKVNIGKITQVIGPVVDVSFEAEGSRLPNILDALEVTKANGTKVILECQQHLGEDRVRTIAMESTDGLQRGLDVIDLGTPIEMPTGEGIKGRLFNVVGEAIDGIPQPKSDGGLSIHRPAPKFEDLSTSTEVLYTGIKVIDLIEPYAKGGKIGLFGGAGVGKTVLIQELINNIAKAYAGLSVFAGVGERTREGNDLLREMIEAGIIKYGDAFKHSMEEGGWDLSKVDQQELEKSQATFIFGQMNEPPGARARVALSGLTVAEHFRDGDGTGKGRDILFFIDNIFRFTQAGSEVSALLGRMPSAVGYQPTLATEMGAMQERITSTKRGSITSVQAVYVPADDLTDPAPATTFAHLDATTVLSRQIAALGIYPAVDPLDSTSRILTPEIVGEKHYRTAQRVKEILQRYKELQDIIAILGMDELSEEDKQTVSRARRVQRFLSQPFHVAEQFTGMKGELVSIEDTIKGFNMIMDGELDHLPESAFNLVGTIEQAIAKGEKMLAEAK</sequence>
<keyword evidence="4 14" id="KW-0547">Nucleotide-binding</keyword>
<dbReference type="InterPro" id="IPR055190">
    <property type="entry name" value="ATP-synt_VA_C"/>
</dbReference>
<evidence type="ECO:0000256" key="13">
    <source>
        <dbReference type="ARBA" id="ARBA00059242"/>
    </source>
</evidence>
<dbReference type="Pfam" id="PF22919">
    <property type="entry name" value="ATP-synt_VA_C"/>
    <property type="match status" value="1"/>
</dbReference>
<protein>
    <recommendedName>
        <fullName evidence="14">ATP synthase subunit beta</fullName>
        <ecNumber evidence="14">7.1.2.2</ecNumber>
    </recommendedName>
    <alternativeName>
        <fullName evidence="14">ATP synthase F1 sector subunit beta</fullName>
    </alternativeName>
    <alternativeName>
        <fullName evidence="14">F-ATPase subunit beta</fullName>
    </alternativeName>
</protein>
<dbReference type="InterPro" id="IPR020003">
    <property type="entry name" value="ATPase_a/bsu_AS"/>
</dbReference>
<dbReference type="FunFam" id="2.40.10.170:FF:000005">
    <property type="entry name" value="ATP synthase subunit beta"/>
    <property type="match status" value="1"/>
</dbReference>
<dbReference type="GO" id="GO:0046933">
    <property type="term" value="F:proton-transporting ATP synthase activity, rotational mechanism"/>
    <property type="evidence" value="ECO:0007669"/>
    <property type="project" value="UniProtKB-UniRule"/>
</dbReference>
<dbReference type="RefSeq" id="WP_313980717.1">
    <property type="nucleotide sequence ID" value="NZ_JASJOR010000058.1"/>
</dbReference>
<dbReference type="GO" id="GO:0005524">
    <property type="term" value="F:ATP binding"/>
    <property type="evidence" value="ECO:0007669"/>
    <property type="project" value="UniProtKB-UniRule"/>
</dbReference>
<dbReference type="GO" id="GO:0045259">
    <property type="term" value="C:proton-transporting ATP synthase complex"/>
    <property type="evidence" value="ECO:0007669"/>
    <property type="project" value="UniProtKB-KW"/>
</dbReference>
<comment type="function">
    <text evidence="14">Produces ATP from ADP in the presence of a proton gradient across the membrane. The catalytic sites are hosted primarily by the beta subunits.</text>
</comment>
<dbReference type="Gene3D" id="1.10.1140.10">
    <property type="entry name" value="Bovine Mitochondrial F1-atpase, Atp Synthase Beta Chain, Chain D, domain 3"/>
    <property type="match status" value="1"/>
</dbReference>
<evidence type="ECO:0000256" key="14">
    <source>
        <dbReference type="HAMAP-Rule" id="MF_01347"/>
    </source>
</evidence>
<dbReference type="InterPro" id="IPR036121">
    <property type="entry name" value="ATPase_F1/V1/A1_a/bsu_N_sf"/>
</dbReference>
<evidence type="ECO:0000259" key="15">
    <source>
        <dbReference type="SMART" id="SM00382"/>
    </source>
</evidence>
<dbReference type="AlphaFoldDB" id="A0AAE3QSJ0"/>
<proteinExistence type="inferred from homology"/>
<dbReference type="FunFam" id="1.10.1140.10:FF:000001">
    <property type="entry name" value="ATP synthase subunit beta"/>
    <property type="match status" value="1"/>
</dbReference>
<dbReference type="NCBIfam" id="TIGR01039">
    <property type="entry name" value="atpD"/>
    <property type="match status" value="1"/>
</dbReference>
<comment type="similarity">
    <text evidence="2 14">Belongs to the ATPase alpha/beta chains family.</text>
</comment>
<evidence type="ECO:0000256" key="5">
    <source>
        <dbReference type="ARBA" id="ARBA00022781"/>
    </source>
</evidence>
<dbReference type="InterPro" id="IPR004100">
    <property type="entry name" value="ATPase_F1/V1/A1_a/bsu_N"/>
</dbReference>
<keyword evidence="11 14" id="KW-0066">ATP synthesis</keyword>
<dbReference type="PANTHER" id="PTHR15184">
    <property type="entry name" value="ATP SYNTHASE"/>
    <property type="match status" value="1"/>
</dbReference>
<feature type="binding site" evidence="14">
    <location>
        <begin position="173"/>
        <end position="180"/>
    </location>
    <ligand>
        <name>ATP</name>
        <dbReference type="ChEBI" id="CHEBI:30616"/>
    </ligand>
</feature>
<evidence type="ECO:0000256" key="8">
    <source>
        <dbReference type="ARBA" id="ARBA00023065"/>
    </source>
</evidence>
<evidence type="ECO:0000256" key="3">
    <source>
        <dbReference type="ARBA" id="ARBA00022448"/>
    </source>
</evidence>
<evidence type="ECO:0000313" key="19">
    <source>
        <dbReference type="Proteomes" id="UP001241110"/>
    </source>
</evidence>
<evidence type="ECO:0000256" key="6">
    <source>
        <dbReference type="ARBA" id="ARBA00022840"/>
    </source>
</evidence>
<evidence type="ECO:0000256" key="9">
    <source>
        <dbReference type="ARBA" id="ARBA00023136"/>
    </source>
</evidence>
<keyword evidence="7 14" id="KW-1278">Translocase</keyword>
<evidence type="ECO:0000313" key="16">
    <source>
        <dbReference type="EMBL" id="MDJ1482079.1"/>
    </source>
</evidence>
<evidence type="ECO:0000256" key="7">
    <source>
        <dbReference type="ARBA" id="ARBA00022967"/>
    </source>
</evidence>
<dbReference type="Gene3D" id="2.40.10.170">
    <property type="match status" value="1"/>
</dbReference>
<dbReference type="SUPFAM" id="SSF52540">
    <property type="entry name" value="P-loop containing nucleoside triphosphate hydrolases"/>
    <property type="match status" value="1"/>
</dbReference>
<dbReference type="SUPFAM" id="SSF50615">
    <property type="entry name" value="N-terminal domain of alpha and beta subunits of F1 ATP synthase"/>
    <property type="match status" value="1"/>
</dbReference>
<keyword evidence="5 14" id="KW-0375">Hydrogen ion transport</keyword>
<comment type="catalytic activity">
    <reaction evidence="12">
        <text>4 Na(+)(in) + ATP + H2O = 4 Na(+)(out) + ADP + phosphate + H(+)</text>
        <dbReference type="Rhea" id="RHEA:58156"/>
        <dbReference type="ChEBI" id="CHEBI:15377"/>
        <dbReference type="ChEBI" id="CHEBI:15378"/>
        <dbReference type="ChEBI" id="CHEBI:29101"/>
        <dbReference type="ChEBI" id="CHEBI:30616"/>
        <dbReference type="ChEBI" id="CHEBI:43474"/>
        <dbReference type="ChEBI" id="CHEBI:456216"/>
        <dbReference type="EC" id="7.2.2.1"/>
    </reaction>
</comment>
<gene>
    <name evidence="14 16" type="primary">atpD</name>
    <name evidence="16" type="ORF">QNI16_16370</name>
    <name evidence="17" type="ORF">QNI19_05265</name>
</gene>
<dbReference type="EMBL" id="JASJOS010000006">
    <property type="protein sequence ID" value="MDJ1482079.1"/>
    <property type="molecule type" value="Genomic_DNA"/>
</dbReference>
<comment type="catalytic activity">
    <reaction evidence="14">
        <text>ATP + H2O + 4 H(+)(in) = ADP + phosphate + 5 H(+)(out)</text>
        <dbReference type="Rhea" id="RHEA:57720"/>
        <dbReference type="ChEBI" id="CHEBI:15377"/>
        <dbReference type="ChEBI" id="CHEBI:15378"/>
        <dbReference type="ChEBI" id="CHEBI:30616"/>
        <dbReference type="ChEBI" id="CHEBI:43474"/>
        <dbReference type="ChEBI" id="CHEBI:456216"/>
        <dbReference type="EC" id="7.1.2.2"/>
    </reaction>
</comment>
<keyword evidence="14" id="KW-1003">Cell membrane</keyword>
<dbReference type="SUPFAM" id="SSF47917">
    <property type="entry name" value="C-terminal domain of alpha and beta subunits of F1 ATP synthase"/>
    <property type="match status" value="1"/>
</dbReference>
<dbReference type="HAMAP" id="MF_01347">
    <property type="entry name" value="ATP_synth_beta_bact"/>
    <property type="match status" value="1"/>
</dbReference>
<dbReference type="GO" id="GO:0005886">
    <property type="term" value="C:plasma membrane"/>
    <property type="evidence" value="ECO:0007669"/>
    <property type="project" value="UniProtKB-SubCell"/>
</dbReference>
<dbReference type="Gene3D" id="3.40.50.300">
    <property type="entry name" value="P-loop containing nucleotide triphosphate hydrolases"/>
    <property type="match status" value="1"/>
</dbReference>
<dbReference type="EMBL" id="JASJOT010000002">
    <property type="protein sequence ID" value="MDJ1492331.1"/>
    <property type="molecule type" value="Genomic_DNA"/>
</dbReference>
<dbReference type="InterPro" id="IPR024034">
    <property type="entry name" value="ATPase_F1/V1_b/a_C"/>
</dbReference>
<comment type="function">
    <text evidence="13">Produces ATP from ADP in the presence of a sodium ion gradient across the membrane. The beta chain is the catalytic subunit.</text>
</comment>
<evidence type="ECO:0000256" key="11">
    <source>
        <dbReference type="ARBA" id="ARBA00023310"/>
    </source>
</evidence>
<dbReference type="GO" id="GO:0046962">
    <property type="term" value="F:sodium-transporting ATPase activity, rotational mechanism"/>
    <property type="evidence" value="ECO:0007669"/>
    <property type="project" value="UniProtKB-EC"/>
</dbReference>
<dbReference type="CDD" id="cd01133">
    <property type="entry name" value="F1-ATPase_beta_CD"/>
    <property type="match status" value="1"/>
</dbReference>
<keyword evidence="3 14" id="KW-0813">Transport</keyword>
<dbReference type="InterPro" id="IPR027417">
    <property type="entry name" value="P-loop_NTPase"/>
</dbReference>